<dbReference type="InterPro" id="IPR010572">
    <property type="entry name" value="Tail_dom"/>
</dbReference>
<dbReference type="NCBIfam" id="TIGR01665">
    <property type="entry name" value="put_anti_recept"/>
    <property type="match status" value="1"/>
</dbReference>
<evidence type="ECO:0000259" key="2">
    <source>
        <dbReference type="Pfam" id="PF06605"/>
    </source>
</evidence>
<comment type="caution">
    <text evidence="3">The sequence shown here is derived from an EMBL/GenBank/DDBJ whole genome shotgun (WGS) entry which is preliminary data.</text>
</comment>
<evidence type="ECO:0000256" key="1">
    <source>
        <dbReference type="SAM" id="MobiDB-lite"/>
    </source>
</evidence>
<name>A0ABT9FL75_9BACL</name>
<dbReference type="Proteomes" id="UP001241848">
    <property type="component" value="Unassembled WGS sequence"/>
</dbReference>
<feature type="compositionally biased region" description="Low complexity" evidence="1">
    <location>
        <begin position="426"/>
        <end position="469"/>
    </location>
</feature>
<proteinExistence type="predicted"/>
<evidence type="ECO:0000313" key="4">
    <source>
        <dbReference type="Proteomes" id="UP001241848"/>
    </source>
</evidence>
<gene>
    <name evidence="3" type="ORF">OIN60_01580</name>
</gene>
<feature type="region of interest" description="Disordered" evidence="1">
    <location>
        <begin position="422"/>
        <end position="478"/>
    </location>
</feature>
<keyword evidence="4" id="KW-1185">Reference proteome</keyword>
<protein>
    <submittedName>
        <fullName evidence="3">Phage tail protein</fullName>
    </submittedName>
</protein>
<dbReference type="EMBL" id="JAPCKK010000001">
    <property type="protein sequence ID" value="MDP4095483.1"/>
    <property type="molecule type" value="Genomic_DNA"/>
</dbReference>
<dbReference type="Pfam" id="PF06605">
    <property type="entry name" value="Prophage_tail"/>
    <property type="match status" value="1"/>
</dbReference>
<reference evidence="3 4" key="1">
    <citation type="submission" date="2022-10" db="EMBL/GenBank/DDBJ databases">
        <title>Paenibacillus description and whole genome data of maize root bacterial community.</title>
        <authorList>
            <person name="Marton D."/>
            <person name="Farkas M."/>
            <person name="Cserhati M."/>
        </authorList>
    </citation>
    <scope>NUCLEOTIDE SEQUENCE [LARGE SCALE GENOMIC DNA]</scope>
    <source>
        <strain evidence="3 4">P96</strain>
    </source>
</reference>
<dbReference type="RefSeq" id="WP_305753110.1">
    <property type="nucleotide sequence ID" value="NZ_JAPCKK010000001.1"/>
</dbReference>
<organism evidence="3 4">
    <name type="scientific">Paenibacillus zeirhizosphaerae</name>
    <dbReference type="NCBI Taxonomy" id="2987519"/>
    <lineage>
        <taxon>Bacteria</taxon>
        <taxon>Bacillati</taxon>
        <taxon>Bacillota</taxon>
        <taxon>Bacilli</taxon>
        <taxon>Bacillales</taxon>
        <taxon>Paenibacillaceae</taxon>
        <taxon>Paenibacillus</taxon>
    </lineage>
</organism>
<dbReference type="InterPro" id="IPR007119">
    <property type="entry name" value="Phage_tail_spike_N"/>
</dbReference>
<accession>A0ABT9FL75</accession>
<sequence length="671" mass="73851">MPKSYVTVYDLQMRKVALLENAFDIGYSQEYNALWTAQFSLPVDDEKNAECKPLYFVEIFDGGERLELFRILPNTAQRGSDGETVAYQCEHVLATLLDDVLFQYHTIGNLGVHTRDVLQYILDRQTVKRWKLGTVQFSRQFEYNWENVNLLGALFSVPQPFVEEYQWTWDTTTTPWTLNLVQPSTREQAYIRYGVNLQGISKVSDPSNVVTRLYGLGYGEGVNQLTFADINGGQPYIDAEPEYIAKYGIVSSIFVDRRYEYPETLLAVCQAMLQESKVPAVSYSVDAAEIYALTNDPIDRFACGAMVRVIDQEMGVDIVARVMKVSKGDVLGQPGAVTLEIANKVQDIAGSIANLRDRMYISQVSAQGSTNLDTRDFADNCDPQHPAVLKFYVPEETARINKVMLNFQTEPFRAYSKAIEGGGGVQTTSGPSSTQTTAAGGGTSTTTSDGGASVQTTSTTDTQTPTTSTKQAVIESSATSDDWDQYVLDVPEAVSVEGKHNHGIPDGTNLVTTSGETVTFSESGNHSHALTSDHRHNVTIPAHNHTVTIPGHNHKVDIPKHKHELTLPNHTHDMDHTHSITIPPHTHQIEYGIYEGPSPTVVTITVDGNQVPVSGTSGNDINIIPYLAKDGEGKITRGNWHEIKIAPNSLGRIVANVVTQLFVQSRGGGNY</sequence>
<feature type="domain" description="Tail spike" evidence="2">
    <location>
        <begin position="95"/>
        <end position="354"/>
    </location>
</feature>
<evidence type="ECO:0000313" key="3">
    <source>
        <dbReference type="EMBL" id="MDP4095483.1"/>
    </source>
</evidence>